<keyword evidence="2" id="KW-1185">Reference proteome</keyword>
<gene>
    <name evidence="1" type="ORF">P2L57_24670</name>
</gene>
<evidence type="ECO:0000313" key="1">
    <source>
        <dbReference type="EMBL" id="MDF2258800.1"/>
    </source>
</evidence>
<organism evidence="1 2">
    <name type="scientific">Streptantibioticus ferralitis</name>
    <dbReference type="NCBI Taxonomy" id="236510"/>
    <lineage>
        <taxon>Bacteria</taxon>
        <taxon>Bacillati</taxon>
        <taxon>Actinomycetota</taxon>
        <taxon>Actinomycetes</taxon>
        <taxon>Kitasatosporales</taxon>
        <taxon>Streptomycetaceae</taxon>
        <taxon>Streptantibioticus</taxon>
    </lineage>
</organism>
<reference evidence="1 2" key="1">
    <citation type="submission" date="2023-03" db="EMBL/GenBank/DDBJ databases">
        <title>Draft genome sequence of type strain Streptomyces ferralitis JCM 14344.</title>
        <authorList>
            <person name="Klaysubun C."/>
            <person name="Duangmal K."/>
        </authorList>
    </citation>
    <scope>NUCLEOTIDE SEQUENCE [LARGE SCALE GENOMIC DNA]</scope>
    <source>
        <strain evidence="1 2">JCM 14344</strain>
    </source>
</reference>
<proteinExistence type="predicted"/>
<dbReference type="Proteomes" id="UP001220022">
    <property type="component" value="Unassembled WGS sequence"/>
</dbReference>
<comment type="caution">
    <text evidence="1">The sequence shown here is derived from an EMBL/GenBank/DDBJ whole genome shotgun (WGS) entry which is preliminary data.</text>
</comment>
<accession>A0ABT5Z4Q2</accession>
<protein>
    <submittedName>
        <fullName evidence="1">Uncharacterized protein</fullName>
    </submittedName>
</protein>
<name>A0ABT5Z4Q2_9ACTN</name>
<evidence type="ECO:0000313" key="2">
    <source>
        <dbReference type="Proteomes" id="UP001220022"/>
    </source>
</evidence>
<dbReference type="RefSeq" id="WP_275818353.1">
    <property type="nucleotide sequence ID" value="NZ_BAAANM010000014.1"/>
</dbReference>
<sequence length="72" mass="7774">MASPLLISGDVLGPRYGKISPHAPTDDLLLRHEVLAWLALLCRSTAAMNAEILPLRHEVAVLRRQVGAPKPG</sequence>
<dbReference type="EMBL" id="JARHTQ010000018">
    <property type="protein sequence ID" value="MDF2258800.1"/>
    <property type="molecule type" value="Genomic_DNA"/>
</dbReference>